<dbReference type="OrthoDB" id="5077464at2"/>
<dbReference type="GO" id="GO:0003824">
    <property type="term" value="F:catalytic activity"/>
    <property type="evidence" value="ECO:0007669"/>
    <property type="project" value="UniProtKB-ARBA"/>
</dbReference>
<reference evidence="2 3" key="1">
    <citation type="submission" date="2016-09" db="EMBL/GenBank/DDBJ databases">
        <title>Complete genome sequence of microbes from the polar regions.</title>
        <authorList>
            <person name="Liao L."/>
            <person name="Chen B."/>
        </authorList>
    </citation>
    <scope>NUCLEOTIDE SEQUENCE [LARGE SCALE GENOMIC DNA]</scope>
    <source>
        <strain evidence="2 3">ZS314</strain>
    </source>
</reference>
<evidence type="ECO:0000259" key="1">
    <source>
        <dbReference type="Pfam" id="PF12697"/>
    </source>
</evidence>
<dbReference type="EMBL" id="CP017146">
    <property type="protein sequence ID" value="QHO68507.1"/>
    <property type="molecule type" value="Genomic_DNA"/>
</dbReference>
<evidence type="ECO:0000313" key="3">
    <source>
        <dbReference type="Proteomes" id="UP000464507"/>
    </source>
</evidence>
<dbReference type="AlphaFoldDB" id="A0A7L5AEL6"/>
<proteinExistence type="predicted"/>
<gene>
    <name evidence="2" type="ORF">BHD05_01525</name>
</gene>
<dbReference type="InterPro" id="IPR000073">
    <property type="entry name" value="AB_hydrolase_1"/>
</dbReference>
<dbReference type="Proteomes" id="UP000464507">
    <property type="component" value="Chromosome"/>
</dbReference>
<sequence>MGNRRISAAAVGAVLLAASVWPALHFSSGRVRRWRRGAGLARRAGRLGVRVFGQGNPVLVLLPGIAASEAYFGAAYDRLGEIATVVVIDPLGFGSSMDAGVSTDSFALEEHLAAITGALSALDLDGRPLHVAGHSMGASLAIQWAAASDGDIRTVVAFDAPLYRTRAETDERVRHLGWFEALLSTGALAHTVCAWMCRHRSAASVLAVALNPTMPAAIARDGVKHTWFSYIQSFEALVAADTWTGAVTSLSGRGVPLLLVDGEVDPVPVPGRALALSAEFAGVTARTHRGGHGLPLASPGWCSDLLYRQITAA</sequence>
<dbReference type="Gene3D" id="3.40.50.1820">
    <property type="entry name" value="alpha/beta hydrolase"/>
    <property type="match status" value="1"/>
</dbReference>
<name>A0A7L5AEL6_9MICO</name>
<dbReference type="RefSeq" id="WP_161884867.1">
    <property type="nucleotide sequence ID" value="NZ_CP017146.1"/>
</dbReference>
<feature type="domain" description="AB hydrolase-1" evidence="1">
    <location>
        <begin position="59"/>
        <end position="302"/>
    </location>
</feature>
<keyword evidence="3" id="KW-1185">Reference proteome</keyword>
<accession>A0A7L5AEL6</accession>
<dbReference type="SUPFAM" id="SSF53474">
    <property type="entry name" value="alpha/beta-Hydrolases"/>
    <property type="match status" value="1"/>
</dbReference>
<organism evidence="2 3">
    <name type="scientific">Marisediminicola antarctica</name>
    <dbReference type="NCBI Taxonomy" id="674079"/>
    <lineage>
        <taxon>Bacteria</taxon>
        <taxon>Bacillati</taxon>
        <taxon>Actinomycetota</taxon>
        <taxon>Actinomycetes</taxon>
        <taxon>Micrococcales</taxon>
        <taxon>Microbacteriaceae</taxon>
        <taxon>Marisediminicola</taxon>
    </lineage>
</organism>
<dbReference type="InterPro" id="IPR029058">
    <property type="entry name" value="AB_hydrolase_fold"/>
</dbReference>
<dbReference type="Pfam" id="PF12697">
    <property type="entry name" value="Abhydrolase_6"/>
    <property type="match status" value="1"/>
</dbReference>
<evidence type="ECO:0000313" key="2">
    <source>
        <dbReference type="EMBL" id="QHO68507.1"/>
    </source>
</evidence>
<dbReference type="KEGG" id="mant:BHD05_01525"/>
<protein>
    <recommendedName>
        <fullName evidence="1">AB hydrolase-1 domain-containing protein</fullName>
    </recommendedName>
</protein>